<dbReference type="KEGG" id="cdet:87938145"/>
<evidence type="ECO:0000313" key="3">
    <source>
        <dbReference type="Proteomes" id="UP001322277"/>
    </source>
</evidence>
<protein>
    <submittedName>
        <fullName evidence="2">Uncharacterized protein</fullName>
    </submittedName>
</protein>
<dbReference type="EMBL" id="CP137305">
    <property type="protein sequence ID" value="WQF76628.1"/>
    <property type="molecule type" value="Genomic_DNA"/>
</dbReference>
<name>A0AAX4I0U4_9PEZI</name>
<dbReference type="Proteomes" id="UP001322277">
    <property type="component" value="Chromosome 1"/>
</dbReference>
<evidence type="ECO:0000313" key="2">
    <source>
        <dbReference type="EMBL" id="WQF76628.1"/>
    </source>
</evidence>
<reference evidence="3" key="1">
    <citation type="journal article" date="2023" name="bioRxiv">
        <title>Complete genome of the Medicago anthracnose fungus, Colletotrichum destructivum, reveals a mini-chromosome-like region within a core chromosome.</title>
        <authorList>
            <person name="Lapalu N."/>
            <person name="Simon A."/>
            <person name="Lu A."/>
            <person name="Plaumann P.-L."/>
            <person name="Amselem J."/>
            <person name="Pigne S."/>
            <person name="Auger A."/>
            <person name="Koch C."/>
            <person name="Dallery J.-F."/>
            <person name="O'Connell R.J."/>
        </authorList>
    </citation>
    <scope>NUCLEOTIDE SEQUENCE [LARGE SCALE GENOMIC DNA]</scope>
    <source>
        <strain evidence="3">CBS 520.97</strain>
    </source>
</reference>
<dbReference type="GeneID" id="87938145"/>
<proteinExistence type="predicted"/>
<organism evidence="2 3">
    <name type="scientific">Colletotrichum destructivum</name>
    <dbReference type="NCBI Taxonomy" id="34406"/>
    <lineage>
        <taxon>Eukaryota</taxon>
        <taxon>Fungi</taxon>
        <taxon>Dikarya</taxon>
        <taxon>Ascomycota</taxon>
        <taxon>Pezizomycotina</taxon>
        <taxon>Sordariomycetes</taxon>
        <taxon>Hypocreomycetidae</taxon>
        <taxon>Glomerellales</taxon>
        <taxon>Glomerellaceae</taxon>
        <taxon>Colletotrichum</taxon>
        <taxon>Colletotrichum destructivum species complex</taxon>
    </lineage>
</organism>
<dbReference type="AlphaFoldDB" id="A0AAX4I0U4"/>
<keyword evidence="3" id="KW-1185">Reference proteome</keyword>
<accession>A0AAX4I0U4</accession>
<sequence length="126" mass="13714">MENVVSSFVHTADVLVTSSEKAETPIGHFQRPPATLTVSCDGHKGSGTVQRRQKAPLCCPAPRSPFPSCVEPDTTTPPPQRWPPSLALRVSTPTAIPTAPSDARPLLWGQLRTQARDIMRVKHWAV</sequence>
<gene>
    <name evidence="2" type="ORF">CDEST_01642</name>
</gene>
<dbReference type="RefSeq" id="XP_062773852.1">
    <property type="nucleotide sequence ID" value="XM_062917801.1"/>
</dbReference>
<feature type="region of interest" description="Disordered" evidence="1">
    <location>
        <begin position="62"/>
        <end position="84"/>
    </location>
</feature>
<evidence type="ECO:0000256" key="1">
    <source>
        <dbReference type="SAM" id="MobiDB-lite"/>
    </source>
</evidence>